<gene>
    <name evidence="3" type="ORF">L1785_11515</name>
</gene>
<keyword evidence="1" id="KW-0812">Transmembrane</keyword>
<feature type="transmembrane region" description="Helical" evidence="1">
    <location>
        <begin position="107"/>
        <end position="125"/>
    </location>
</feature>
<feature type="domain" description="Phosphatidic acid phosphatase type 2/haloperoxidase" evidence="2">
    <location>
        <begin position="108"/>
        <end position="224"/>
    </location>
</feature>
<feature type="transmembrane region" description="Helical" evidence="1">
    <location>
        <begin position="153"/>
        <end position="173"/>
    </location>
</feature>
<accession>A0AA41QFB5</accession>
<name>A0AA41QFB5_9MICO</name>
<dbReference type="InterPro" id="IPR000326">
    <property type="entry name" value="PAP2/HPO"/>
</dbReference>
<dbReference type="EMBL" id="JAKGSG010000033">
    <property type="protein sequence ID" value="MCF4121611.1"/>
    <property type="molecule type" value="Genomic_DNA"/>
</dbReference>
<protein>
    <submittedName>
        <fullName evidence="3">Phosphatase PAP2 family protein</fullName>
    </submittedName>
</protein>
<dbReference type="SMART" id="SM00014">
    <property type="entry name" value="acidPPc"/>
    <property type="match status" value="1"/>
</dbReference>
<organism evidence="3 4">
    <name type="scientific">Antribacter soli</name>
    <dbReference type="NCBI Taxonomy" id="2910976"/>
    <lineage>
        <taxon>Bacteria</taxon>
        <taxon>Bacillati</taxon>
        <taxon>Actinomycetota</taxon>
        <taxon>Actinomycetes</taxon>
        <taxon>Micrococcales</taxon>
        <taxon>Promicromonosporaceae</taxon>
        <taxon>Antribacter</taxon>
    </lineage>
</organism>
<dbReference type="Proteomes" id="UP001165405">
    <property type="component" value="Unassembled WGS sequence"/>
</dbReference>
<evidence type="ECO:0000313" key="4">
    <source>
        <dbReference type="Proteomes" id="UP001165405"/>
    </source>
</evidence>
<feature type="transmembrane region" description="Helical" evidence="1">
    <location>
        <begin position="180"/>
        <end position="201"/>
    </location>
</feature>
<dbReference type="SUPFAM" id="SSF48317">
    <property type="entry name" value="Acid phosphatase/Vanadium-dependent haloperoxidase"/>
    <property type="match status" value="1"/>
</dbReference>
<feature type="transmembrane region" description="Helical" evidence="1">
    <location>
        <begin position="213"/>
        <end position="230"/>
    </location>
</feature>
<evidence type="ECO:0000256" key="1">
    <source>
        <dbReference type="SAM" id="Phobius"/>
    </source>
</evidence>
<proteinExistence type="predicted"/>
<keyword evidence="1" id="KW-1133">Transmembrane helix</keyword>
<keyword evidence="1" id="KW-0472">Membrane</keyword>
<keyword evidence="4" id="KW-1185">Reference proteome</keyword>
<feature type="transmembrane region" description="Helical" evidence="1">
    <location>
        <begin position="25"/>
        <end position="45"/>
    </location>
</feature>
<sequence length="250" mass="26620">MTSQTIAASRSASGMPNSRAWHRSGVAWTAVIAVALLVVGTWQVAVEGPLVAWDWSFHLYADTRHPGGWDKAALDWFASVTGERLFTIPAVGGVAAWVAYRQDRVRPLVASAAGLVTIAVVGYSIKFGLGRAAPWTGVDALYAGGRAFPSGHAANATFTWVFLVILLFGALGLRPDRLRLGLWLVPACLVALVSGTLMALLDYHWLSDIPGGWVLGALAVAVAVGVLRSPDPRLETSPRTVLARLRSRDA</sequence>
<dbReference type="Gene3D" id="1.20.144.10">
    <property type="entry name" value="Phosphatidic acid phosphatase type 2/haloperoxidase"/>
    <property type="match status" value="1"/>
</dbReference>
<dbReference type="RefSeq" id="WP_236089408.1">
    <property type="nucleotide sequence ID" value="NZ_JAKGSG010000033.1"/>
</dbReference>
<feature type="transmembrane region" description="Helical" evidence="1">
    <location>
        <begin position="84"/>
        <end position="100"/>
    </location>
</feature>
<comment type="caution">
    <text evidence="3">The sequence shown here is derived from an EMBL/GenBank/DDBJ whole genome shotgun (WGS) entry which is preliminary data.</text>
</comment>
<dbReference type="AlphaFoldDB" id="A0AA41QFB5"/>
<reference evidence="3" key="1">
    <citation type="submission" date="2022-01" db="EMBL/GenBank/DDBJ databases">
        <title>Antribacter sp. nov., isolated from Guizhou of China.</title>
        <authorList>
            <person name="Chengliang C."/>
            <person name="Ya Z."/>
        </authorList>
    </citation>
    <scope>NUCLEOTIDE SEQUENCE</scope>
    <source>
        <strain evidence="3">KLBMP 9083</strain>
    </source>
</reference>
<evidence type="ECO:0000259" key="2">
    <source>
        <dbReference type="SMART" id="SM00014"/>
    </source>
</evidence>
<dbReference type="InterPro" id="IPR036938">
    <property type="entry name" value="PAP2/HPO_sf"/>
</dbReference>
<evidence type="ECO:0000313" key="3">
    <source>
        <dbReference type="EMBL" id="MCF4121611.1"/>
    </source>
</evidence>
<dbReference type="Pfam" id="PF01569">
    <property type="entry name" value="PAP2"/>
    <property type="match status" value="1"/>
</dbReference>